<dbReference type="Proteomes" id="UP000663583">
    <property type="component" value="Chromosome"/>
</dbReference>
<dbReference type="PANTHER" id="PTHR10285">
    <property type="entry name" value="URIDINE KINASE"/>
    <property type="match status" value="1"/>
</dbReference>
<reference evidence="2" key="1">
    <citation type="submission" date="2020-11" db="EMBL/GenBank/DDBJ databases">
        <title>Intraspecies plasmid and genomic variation of Mycobacterium kubicae revealed by the complete genome sequences of two clinical isolates.</title>
        <authorList>
            <person name="Hendrix J.R."/>
            <person name="Epperson L.E."/>
            <person name="Honda J.R."/>
            <person name="Strong M."/>
        </authorList>
    </citation>
    <scope>NUCLEOTIDE SEQUENCE</scope>
    <source>
        <strain evidence="2">JCM 13573</strain>
    </source>
</reference>
<dbReference type="AlphaFoldDB" id="A0AAX1J4W5"/>
<proteinExistence type="predicted"/>
<accession>A0AAX1J4W5</accession>
<name>A0AAX1J4W5_9MYCO</name>
<organism evidence="2 3">
    <name type="scientific">Mycobacterium kubicae</name>
    <dbReference type="NCBI Taxonomy" id="120959"/>
    <lineage>
        <taxon>Bacteria</taxon>
        <taxon>Bacillati</taxon>
        <taxon>Actinomycetota</taxon>
        <taxon>Actinomycetes</taxon>
        <taxon>Mycobacteriales</taxon>
        <taxon>Mycobacteriaceae</taxon>
        <taxon>Mycobacterium</taxon>
        <taxon>Mycobacterium simiae complex</taxon>
    </lineage>
</organism>
<sequence length="214" mass="22949">MTTNAASAIMSALMVHIGSHAHARMIVGLAGPPGSGKSTLASVVVDEINARGQYFAVVMPMDGFHLSNVQLEKKGIAAIKGAPETFDVDGFIATLARIRTPSSKTVYVPDYSRVVHESIAASIAITPETNIVVLEGNYLLLGSGAWQEVSSYIDQPWFLDIEWDVCRQRLIGRHIATGKPPAAASEWVDRSDKANYDLVVKNSRTKGVGVVSTV</sequence>
<dbReference type="InterPro" id="IPR006083">
    <property type="entry name" value="PRK/URK"/>
</dbReference>
<feature type="domain" description="Phosphoribulokinase/uridine kinase" evidence="1">
    <location>
        <begin position="26"/>
        <end position="177"/>
    </location>
</feature>
<dbReference type="PRINTS" id="PR00988">
    <property type="entry name" value="URIDINKINASE"/>
</dbReference>
<evidence type="ECO:0000313" key="2">
    <source>
        <dbReference type="EMBL" id="QPI36182.1"/>
    </source>
</evidence>
<protein>
    <submittedName>
        <fullName evidence="2">Nucleoside/nucleotide kinase family protein</fullName>
    </submittedName>
</protein>
<dbReference type="KEGG" id="mku:I2456_16685"/>
<dbReference type="Gene3D" id="3.40.50.300">
    <property type="entry name" value="P-loop containing nucleotide triphosphate hydrolases"/>
    <property type="match status" value="2"/>
</dbReference>
<keyword evidence="2" id="KW-0808">Transferase</keyword>
<gene>
    <name evidence="2" type="ORF">I2456_16685</name>
</gene>
<dbReference type="RefSeq" id="WP_085075191.1">
    <property type="nucleotide sequence ID" value="NZ_BLKU01000005.1"/>
</dbReference>
<dbReference type="Pfam" id="PF00485">
    <property type="entry name" value="PRK"/>
    <property type="match status" value="1"/>
</dbReference>
<evidence type="ECO:0000313" key="3">
    <source>
        <dbReference type="Proteomes" id="UP000663583"/>
    </source>
</evidence>
<dbReference type="SUPFAM" id="SSF52540">
    <property type="entry name" value="P-loop containing nucleoside triphosphate hydrolases"/>
    <property type="match status" value="1"/>
</dbReference>
<keyword evidence="2" id="KW-0418">Kinase</keyword>
<dbReference type="InterPro" id="IPR027417">
    <property type="entry name" value="P-loop_NTPase"/>
</dbReference>
<dbReference type="GO" id="GO:0016301">
    <property type="term" value="F:kinase activity"/>
    <property type="evidence" value="ECO:0007669"/>
    <property type="project" value="UniProtKB-KW"/>
</dbReference>
<dbReference type="EMBL" id="CP065047">
    <property type="protein sequence ID" value="QPI36182.1"/>
    <property type="molecule type" value="Genomic_DNA"/>
</dbReference>
<dbReference type="GO" id="GO:0005524">
    <property type="term" value="F:ATP binding"/>
    <property type="evidence" value="ECO:0007669"/>
    <property type="project" value="InterPro"/>
</dbReference>
<evidence type="ECO:0000259" key="1">
    <source>
        <dbReference type="Pfam" id="PF00485"/>
    </source>
</evidence>